<dbReference type="InterPro" id="IPR006603">
    <property type="entry name" value="PQ-loop_rpt"/>
</dbReference>
<sequence length="223" mass="25119">MLVASILKVFYWFGAYYSFPLLLQATTMIAVQILLLKVALDHRPQSPVDHTPFAGQLPGGQSGFRRPYDFWQWRATRPYWTFLGYLFLSLFLVHVFIPPVSRSESYIALLGFAGLGVEALLPVPQILANQRSQSCKGFRLSVLMAWLLGDAMKMSYFFYSGSAVPLAFRICGMLQCVCDCYLGIQYWMFGDGQFNQLEKLPAANAAADGVDRWGMKGADMHLK</sequence>
<dbReference type="PANTHER" id="PTHR14856:SF9">
    <property type="entry name" value="PQ-LOOP REPEAT-CONTAINING PROTEIN 1"/>
    <property type="match status" value="1"/>
</dbReference>
<evidence type="ECO:0000313" key="7">
    <source>
        <dbReference type="Proteomes" id="UP001219355"/>
    </source>
</evidence>
<dbReference type="AlphaFoldDB" id="A0AAF0DDH2"/>
<feature type="transmembrane region" description="Helical" evidence="5">
    <location>
        <begin position="79"/>
        <end position="100"/>
    </location>
</feature>
<dbReference type="FunFam" id="1.20.1280.290:FF:000005">
    <property type="entry name" value="PQ-loop repeat-containing protein 1"/>
    <property type="match status" value="1"/>
</dbReference>
<organism evidence="6 7">
    <name type="scientific">Emydomyces testavorans</name>
    <dbReference type="NCBI Taxonomy" id="2070801"/>
    <lineage>
        <taxon>Eukaryota</taxon>
        <taxon>Fungi</taxon>
        <taxon>Dikarya</taxon>
        <taxon>Ascomycota</taxon>
        <taxon>Pezizomycotina</taxon>
        <taxon>Eurotiomycetes</taxon>
        <taxon>Eurotiomycetidae</taxon>
        <taxon>Onygenales</taxon>
        <taxon>Nannizziopsiaceae</taxon>
        <taxon>Emydomyces</taxon>
    </lineage>
</organism>
<dbReference type="EMBL" id="CP120627">
    <property type="protein sequence ID" value="WEW56104.1"/>
    <property type="molecule type" value="Genomic_DNA"/>
</dbReference>
<keyword evidence="2 5" id="KW-0812">Transmembrane</keyword>
<gene>
    <name evidence="6" type="ORF">PRK78_001539</name>
</gene>
<dbReference type="PANTHER" id="PTHR14856">
    <property type="entry name" value="PQ-LOOP REPEAT-CONTAINING PROTEIN 1-LIKE PROTEIN"/>
    <property type="match status" value="1"/>
</dbReference>
<evidence type="ECO:0008006" key="8">
    <source>
        <dbReference type="Google" id="ProtNLM"/>
    </source>
</evidence>
<dbReference type="Gene3D" id="1.20.1280.290">
    <property type="match status" value="1"/>
</dbReference>
<dbReference type="GO" id="GO:0005768">
    <property type="term" value="C:endosome"/>
    <property type="evidence" value="ECO:0007669"/>
    <property type="project" value="TreeGrafter"/>
</dbReference>
<keyword evidence="3 5" id="KW-1133">Transmembrane helix</keyword>
<keyword evidence="4 5" id="KW-0472">Membrane</keyword>
<keyword evidence="7" id="KW-1185">Reference proteome</keyword>
<protein>
    <recommendedName>
        <fullName evidence="8">PQ loop repeat protein</fullName>
    </recommendedName>
</protein>
<evidence type="ECO:0000256" key="2">
    <source>
        <dbReference type="ARBA" id="ARBA00022692"/>
    </source>
</evidence>
<feature type="transmembrane region" description="Helical" evidence="5">
    <location>
        <begin position="106"/>
        <end position="128"/>
    </location>
</feature>
<dbReference type="GO" id="GO:0016020">
    <property type="term" value="C:membrane"/>
    <property type="evidence" value="ECO:0007669"/>
    <property type="project" value="UniProtKB-SubCell"/>
</dbReference>
<evidence type="ECO:0000256" key="5">
    <source>
        <dbReference type="SAM" id="Phobius"/>
    </source>
</evidence>
<evidence type="ECO:0000256" key="3">
    <source>
        <dbReference type="ARBA" id="ARBA00022989"/>
    </source>
</evidence>
<feature type="transmembrane region" description="Helical" evidence="5">
    <location>
        <begin position="15"/>
        <end position="36"/>
    </location>
</feature>
<evidence type="ECO:0000256" key="4">
    <source>
        <dbReference type="ARBA" id="ARBA00023136"/>
    </source>
</evidence>
<dbReference type="Pfam" id="PF04193">
    <property type="entry name" value="PQ-loop"/>
    <property type="match status" value="1"/>
</dbReference>
<dbReference type="GO" id="GO:0005802">
    <property type="term" value="C:trans-Golgi network"/>
    <property type="evidence" value="ECO:0007669"/>
    <property type="project" value="TreeGrafter"/>
</dbReference>
<feature type="transmembrane region" description="Helical" evidence="5">
    <location>
        <begin position="140"/>
        <end position="160"/>
    </location>
</feature>
<accession>A0AAF0DDH2</accession>
<dbReference type="GO" id="GO:0045332">
    <property type="term" value="P:phospholipid translocation"/>
    <property type="evidence" value="ECO:0007669"/>
    <property type="project" value="TreeGrafter"/>
</dbReference>
<reference evidence="6" key="1">
    <citation type="submission" date="2023-03" db="EMBL/GenBank/DDBJ databases">
        <title>Emydomyces testavorans Genome Sequence.</title>
        <authorList>
            <person name="Hoyer L."/>
        </authorList>
    </citation>
    <scope>NUCLEOTIDE SEQUENCE</scope>
    <source>
        <strain evidence="6">16-2883</strain>
    </source>
</reference>
<evidence type="ECO:0000313" key="6">
    <source>
        <dbReference type="EMBL" id="WEW56104.1"/>
    </source>
</evidence>
<evidence type="ECO:0000256" key="1">
    <source>
        <dbReference type="ARBA" id="ARBA00004141"/>
    </source>
</evidence>
<name>A0AAF0DDH2_9EURO</name>
<dbReference type="GO" id="GO:0042147">
    <property type="term" value="P:retrograde transport, endosome to Golgi"/>
    <property type="evidence" value="ECO:0007669"/>
    <property type="project" value="TreeGrafter"/>
</dbReference>
<dbReference type="InterPro" id="IPR052241">
    <property type="entry name" value="SLC66/Scramblase_ANY1"/>
</dbReference>
<dbReference type="GO" id="GO:0005829">
    <property type="term" value="C:cytosol"/>
    <property type="evidence" value="ECO:0007669"/>
    <property type="project" value="GOC"/>
</dbReference>
<comment type="subcellular location">
    <subcellularLocation>
        <location evidence="1">Membrane</location>
        <topology evidence="1">Multi-pass membrane protein</topology>
    </subcellularLocation>
</comment>
<proteinExistence type="predicted"/>
<dbReference type="Proteomes" id="UP001219355">
    <property type="component" value="Chromosome 1"/>
</dbReference>